<dbReference type="OrthoDB" id="5352400at2759"/>
<feature type="compositionally biased region" description="Low complexity" evidence="1">
    <location>
        <begin position="245"/>
        <end position="262"/>
    </location>
</feature>
<dbReference type="Proteomes" id="UP000799421">
    <property type="component" value="Unassembled WGS sequence"/>
</dbReference>
<feature type="region of interest" description="Disordered" evidence="1">
    <location>
        <begin position="245"/>
        <end position="291"/>
    </location>
</feature>
<sequence length="291" mass="32574">MPFVLAHGWRWPKAFTGLLVFELLLIVGCLVLFGLADNNAYRTKLWQNGFDEGFNSAPDQIIYEYANHRKAHTPLIWSSKLVQYNIVISVLSLFILLVKSCAFAVKCWFPVISALVSAAELALYAVSIHNETSHDMSDKQHPNPGLPWYLSKGCKYATKGNHSYCVQAQSAFALTCLMVALFSIYLIFSILNIRATPEEAEKRKTSREFDLEMKKIHASYHAEKDMSKEERREMNRQLFLNLPKTPATPAFGAPTPRTAAFTQLNGGAPPPRGAASGPRGGLRFREQYGDA</sequence>
<organism evidence="3 4">
    <name type="scientific">Piedraia hortae CBS 480.64</name>
    <dbReference type="NCBI Taxonomy" id="1314780"/>
    <lineage>
        <taxon>Eukaryota</taxon>
        <taxon>Fungi</taxon>
        <taxon>Dikarya</taxon>
        <taxon>Ascomycota</taxon>
        <taxon>Pezizomycotina</taxon>
        <taxon>Dothideomycetes</taxon>
        <taxon>Dothideomycetidae</taxon>
        <taxon>Capnodiales</taxon>
        <taxon>Piedraiaceae</taxon>
        <taxon>Piedraia</taxon>
    </lineage>
</organism>
<reference evidence="3" key="1">
    <citation type="journal article" date="2020" name="Stud. Mycol.">
        <title>101 Dothideomycetes genomes: a test case for predicting lifestyles and emergence of pathogens.</title>
        <authorList>
            <person name="Haridas S."/>
            <person name="Albert R."/>
            <person name="Binder M."/>
            <person name="Bloem J."/>
            <person name="Labutti K."/>
            <person name="Salamov A."/>
            <person name="Andreopoulos B."/>
            <person name="Baker S."/>
            <person name="Barry K."/>
            <person name="Bills G."/>
            <person name="Bluhm B."/>
            <person name="Cannon C."/>
            <person name="Castanera R."/>
            <person name="Culley D."/>
            <person name="Daum C."/>
            <person name="Ezra D."/>
            <person name="Gonzalez J."/>
            <person name="Henrissat B."/>
            <person name="Kuo A."/>
            <person name="Liang C."/>
            <person name="Lipzen A."/>
            <person name="Lutzoni F."/>
            <person name="Magnuson J."/>
            <person name="Mondo S."/>
            <person name="Nolan M."/>
            <person name="Ohm R."/>
            <person name="Pangilinan J."/>
            <person name="Park H.-J."/>
            <person name="Ramirez L."/>
            <person name="Alfaro M."/>
            <person name="Sun H."/>
            <person name="Tritt A."/>
            <person name="Yoshinaga Y."/>
            <person name="Zwiers L.-H."/>
            <person name="Turgeon B."/>
            <person name="Goodwin S."/>
            <person name="Spatafora J."/>
            <person name="Crous P."/>
            <person name="Grigoriev I."/>
        </authorList>
    </citation>
    <scope>NUCLEOTIDE SEQUENCE</scope>
    <source>
        <strain evidence="3">CBS 480.64</strain>
    </source>
</reference>
<keyword evidence="2" id="KW-0812">Transmembrane</keyword>
<proteinExistence type="predicted"/>
<gene>
    <name evidence="3" type="ORF">K470DRAFT_221118</name>
</gene>
<evidence type="ECO:0000313" key="4">
    <source>
        <dbReference type="Proteomes" id="UP000799421"/>
    </source>
</evidence>
<evidence type="ECO:0000256" key="1">
    <source>
        <dbReference type="SAM" id="MobiDB-lite"/>
    </source>
</evidence>
<evidence type="ECO:0000256" key="2">
    <source>
        <dbReference type="SAM" id="Phobius"/>
    </source>
</evidence>
<feature type="transmembrane region" description="Helical" evidence="2">
    <location>
        <begin position="171"/>
        <end position="193"/>
    </location>
</feature>
<dbReference type="AlphaFoldDB" id="A0A6A7BTN1"/>
<protein>
    <recommendedName>
        <fullName evidence="5">MARVEL domain-containing protein</fullName>
    </recommendedName>
</protein>
<evidence type="ECO:0008006" key="5">
    <source>
        <dbReference type="Google" id="ProtNLM"/>
    </source>
</evidence>
<feature type="transmembrane region" description="Helical" evidence="2">
    <location>
        <begin position="15"/>
        <end position="36"/>
    </location>
</feature>
<evidence type="ECO:0000313" key="3">
    <source>
        <dbReference type="EMBL" id="KAF2858534.1"/>
    </source>
</evidence>
<name>A0A6A7BTN1_9PEZI</name>
<keyword evidence="4" id="KW-1185">Reference proteome</keyword>
<keyword evidence="2" id="KW-0472">Membrane</keyword>
<dbReference type="EMBL" id="MU006008">
    <property type="protein sequence ID" value="KAF2858534.1"/>
    <property type="molecule type" value="Genomic_DNA"/>
</dbReference>
<keyword evidence="2" id="KW-1133">Transmembrane helix</keyword>
<accession>A0A6A7BTN1</accession>